<dbReference type="Proteomes" id="UP000694865">
    <property type="component" value="Unplaced"/>
</dbReference>
<evidence type="ECO:0000313" key="9">
    <source>
        <dbReference type="RefSeq" id="XP_006821238.1"/>
    </source>
</evidence>
<evidence type="ECO:0000313" key="8">
    <source>
        <dbReference type="Proteomes" id="UP000694865"/>
    </source>
</evidence>
<feature type="transmembrane region" description="Helical" evidence="6">
    <location>
        <begin position="194"/>
        <end position="222"/>
    </location>
</feature>
<dbReference type="InterPro" id="IPR017452">
    <property type="entry name" value="GPCR_Rhodpsn_7TM"/>
</dbReference>
<feature type="transmembrane region" description="Helical" evidence="6">
    <location>
        <begin position="157"/>
        <end position="174"/>
    </location>
</feature>
<evidence type="ECO:0000256" key="5">
    <source>
        <dbReference type="RuleBase" id="RU000688"/>
    </source>
</evidence>
<dbReference type="PRINTS" id="PR00237">
    <property type="entry name" value="GPCRRHODOPSN"/>
</dbReference>
<evidence type="ECO:0000256" key="1">
    <source>
        <dbReference type="ARBA" id="ARBA00004370"/>
    </source>
</evidence>
<evidence type="ECO:0000256" key="3">
    <source>
        <dbReference type="ARBA" id="ARBA00022989"/>
    </source>
</evidence>
<keyword evidence="5" id="KW-0807">Transducer</keyword>
<feature type="transmembrane region" description="Helical" evidence="6">
    <location>
        <begin position="304"/>
        <end position="325"/>
    </location>
</feature>
<gene>
    <name evidence="9" type="primary">LOC102806174</name>
</gene>
<dbReference type="CDD" id="cd00637">
    <property type="entry name" value="7tm_classA_rhodopsin-like"/>
    <property type="match status" value="1"/>
</dbReference>
<feature type="transmembrane region" description="Helical" evidence="6">
    <location>
        <begin position="263"/>
        <end position="284"/>
    </location>
</feature>
<dbReference type="PROSITE" id="PS50262">
    <property type="entry name" value="G_PROTEIN_RECEP_F1_2"/>
    <property type="match status" value="1"/>
</dbReference>
<keyword evidence="3 6" id="KW-1133">Transmembrane helix</keyword>
<protein>
    <submittedName>
        <fullName evidence="9">Allatostatin-A receptor-like</fullName>
    </submittedName>
</protein>
<dbReference type="Pfam" id="PF00001">
    <property type="entry name" value="7tm_1"/>
    <property type="match status" value="1"/>
</dbReference>
<dbReference type="PANTHER" id="PTHR45698">
    <property type="entry name" value="TRACE AMINE-ASSOCIATED RECEPTOR 19N-RELATED"/>
    <property type="match status" value="1"/>
</dbReference>
<dbReference type="InterPro" id="IPR000276">
    <property type="entry name" value="GPCR_Rhodpsn"/>
</dbReference>
<dbReference type="GeneID" id="102806174"/>
<dbReference type="SUPFAM" id="SSF81321">
    <property type="entry name" value="Family A G protein-coupled receptor-like"/>
    <property type="match status" value="1"/>
</dbReference>
<dbReference type="PROSITE" id="PS00237">
    <property type="entry name" value="G_PROTEIN_RECEP_F1_1"/>
    <property type="match status" value="1"/>
</dbReference>
<comment type="similarity">
    <text evidence="5">Belongs to the G-protein coupled receptor 1 family.</text>
</comment>
<dbReference type="PANTHER" id="PTHR45698:SF1">
    <property type="entry name" value="TRACE AMINE-ASSOCIATED RECEPTOR 13C-LIKE"/>
    <property type="match status" value="1"/>
</dbReference>
<keyword evidence="4 6" id="KW-0472">Membrane</keyword>
<evidence type="ECO:0000256" key="4">
    <source>
        <dbReference type="ARBA" id="ARBA00023136"/>
    </source>
</evidence>
<evidence type="ECO:0000256" key="2">
    <source>
        <dbReference type="ARBA" id="ARBA00022692"/>
    </source>
</evidence>
<sequence length="352" mass="39705">MENNTTSPLYITEVDNDSTTTETLLAINLYNDPVSMKICFGFIGVIGMLGNLLVVVVFLRKAYASSNGLGSTNIFMLNQSLLDLVSSILLIANLIVVRYVPDGLKGDIFCKLWVSSKYPMWACFLGSTFNLVLLTLERYCAIVHPIIHHTRFTPKKAKVMVCIVWPFCFIYELHWAMVHVNDNRGGCLPIRWKYLYIVGTVILIFQYLIPLFIMVFSYVAILRVVRRQSRVKPNDGVNLNMEGVASSGSNPQPKPLSRTEKNVIMTLLIVVVMYIICWSPNQIYYFFFNLGVNVGVDVEINGVFFQYTVVSVCCNMCVNPFIYAAKLKDFRDDAAKLLRCGSSKKPAFVSVA</sequence>
<keyword evidence="5" id="KW-0297">G-protein coupled receptor</keyword>
<feature type="domain" description="G-protein coupled receptors family 1 profile" evidence="7">
    <location>
        <begin position="50"/>
        <end position="323"/>
    </location>
</feature>
<keyword evidence="8" id="KW-1185">Reference proteome</keyword>
<name>A0ABM0MMJ7_SACKO</name>
<evidence type="ECO:0000256" key="6">
    <source>
        <dbReference type="SAM" id="Phobius"/>
    </source>
</evidence>
<organism evidence="8 9">
    <name type="scientific">Saccoglossus kowalevskii</name>
    <name type="common">Acorn worm</name>
    <dbReference type="NCBI Taxonomy" id="10224"/>
    <lineage>
        <taxon>Eukaryota</taxon>
        <taxon>Metazoa</taxon>
        <taxon>Hemichordata</taxon>
        <taxon>Enteropneusta</taxon>
        <taxon>Harrimaniidae</taxon>
        <taxon>Saccoglossus</taxon>
    </lineage>
</organism>
<comment type="subcellular location">
    <subcellularLocation>
        <location evidence="1">Membrane</location>
    </subcellularLocation>
</comment>
<dbReference type="Gene3D" id="1.20.1070.10">
    <property type="entry name" value="Rhodopsin 7-helix transmembrane proteins"/>
    <property type="match status" value="1"/>
</dbReference>
<proteinExistence type="inferred from homology"/>
<keyword evidence="5" id="KW-0675">Receptor</keyword>
<dbReference type="RefSeq" id="XP_006821238.1">
    <property type="nucleotide sequence ID" value="XM_006821175.1"/>
</dbReference>
<keyword evidence="2 5" id="KW-0812">Transmembrane</keyword>
<accession>A0ABM0MMJ7</accession>
<reference evidence="9" key="1">
    <citation type="submission" date="2025-08" db="UniProtKB">
        <authorList>
            <consortium name="RefSeq"/>
        </authorList>
    </citation>
    <scope>IDENTIFICATION</scope>
    <source>
        <tissue evidence="9">Testes</tissue>
    </source>
</reference>
<evidence type="ECO:0000259" key="7">
    <source>
        <dbReference type="PROSITE" id="PS50262"/>
    </source>
</evidence>
<feature type="transmembrane region" description="Helical" evidence="6">
    <location>
        <begin position="34"/>
        <end position="59"/>
    </location>
</feature>
<feature type="transmembrane region" description="Helical" evidence="6">
    <location>
        <begin position="80"/>
        <end position="98"/>
    </location>
</feature>